<sequence>MKTNFQSEEYFPRISISSQSPGGYQNQYKAAMSRLYYSPACKFFYFIMIILSATCVIWTLFNFGMYPIEGWFIALEIILIASISLELFFRAFMQGFWIFLKDYENAIDIFVAVVSIIGIVVGFKLNDKLADMEEYLSMFILLLRTSTNYMRLAIFVKNMRSTTISEISLTHITTERSQEKIEMNKPVAKYIVNRGRKNSKEFLDRKENPENCYDQSSISFA</sequence>
<comment type="caution">
    <text evidence="7">The sequence shown here is derived from an EMBL/GenBank/DDBJ whole genome shotgun (WGS) entry which is preliminary data.</text>
</comment>
<evidence type="ECO:0000256" key="1">
    <source>
        <dbReference type="ARBA" id="ARBA00004141"/>
    </source>
</evidence>
<dbReference type="PANTHER" id="PTHR38483:SF1">
    <property type="entry name" value="ION TRANSPORT DOMAIN-CONTAINING PROTEIN"/>
    <property type="match status" value="1"/>
</dbReference>
<feature type="transmembrane region" description="Helical" evidence="5">
    <location>
        <begin position="71"/>
        <end position="93"/>
    </location>
</feature>
<protein>
    <recommendedName>
        <fullName evidence="6">Ion transport domain-containing protein</fullName>
    </recommendedName>
</protein>
<feature type="transmembrane region" description="Helical" evidence="5">
    <location>
        <begin position="135"/>
        <end position="156"/>
    </location>
</feature>
<dbReference type="PANTHER" id="PTHR38483">
    <property type="entry name" value="CHROMOSOME 1, WHOLE GENOME SHOTGUN SEQUENCE"/>
    <property type="match status" value="1"/>
</dbReference>
<dbReference type="GO" id="GO:0016020">
    <property type="term" value="C:membrane"/>
    <property type="evidence" value="ECO:0007669"/>
    <property type="project" value="UniProtKB-SubCell"/>
</dbReference>
<feature type="domain" description="Ion transport" evidence="6">
    <location>
        <begin position="43"/>
        <end position="160"/>
    </location>
</feature>
<dbReference type="EMBL" id="CAJZBQ010000011">
    <property type="protein sequence ID" value="CAG9313770.1"/>
    <property type="molecule type" value="Genomic_DNA"/>
</dbReference>
<feature type="transmembrane region" description="Helical" evidence="5">
    <location>
        <begin position="105"/>
        <end position="123"/>
    </location>
</feature>
<evidence type="ECO:0000256" key="2">
    <source>
        <dbReference type="ARBA" id="ARBA00022692"/>
    </source>
</evidence>
<gene>
    <name evidence="7" type="ORF">BSTOLATCC_MIC9574</name>
</gene>
<proteinExistence type="predicted"/>
<keyword evidence="3 5" id="KW-1133">Transmembrane helix</keyword>
<dbReference type="GO" id="GO:0005216">
    <property type="term" value="F:monoatomic ion channel activity"/>
    <property type="evidence" value="ECO:0007669"/>
    <property type="project" value="InterPro"/>
</dbReference>
<evidence type="ECO:0000256" key="4">
    <source>
        <dbReference type="ARBA" id="ARBA00023136"/>
    </source>
</evidence>
<dbReference type="Gene3D" id="1.20.120.350">
    <property type="entry name" value="Voltage-gated potassium channels. Chain C"/>
    <property type="match status" value="1"/>
</dbReference>
<organism evidence="7 8">
    <name type="scientific">Blepharisma stoltei</name>
    <dbReference type="NCBI Taxonomy" id="1481888"/>
    <lineage>
        <taxon>Eukaryota</taxon>
        <taxon>Sar</taxon>
        <taxon>Alveolata</taxon>
        <taxon>Ciliophora</taxon>
        <taxon>Postciliodesmatophora</taxon>
        <taxon>Heterotrichea</taxon>
        <taxon>Heterotrichida</taxon>
        <taxon>Blepharismidae</taxon>
        <taxon>Blepharisma</taxon>
    </lineage>
</organism>
<accession>A0AAU9IRD2</accession>
<dbReference type="InterPro" id="IPR027359">
    <property type="entry name" value="Volt_channel_dom_sf"/>
</dbReference>
<name>A0AAU9IRD2_9CILI</name>
<evidence type="ECO:0000256" key="3">
    <source>
        <dbReference type="ARBA" id="ARBA00022989"/>
    </source>
</evidence>
<reference evidence="7" key="1">
    <citation type="submission" date="2021-09" db="EMBL/GenBank/DDBJ databases">
        <authorList>
            <consortium name="AG Swart"/>
            <person name="Singh M."/>
            <person name="Singh A."/>
            <person name="Seah K."/>
            <person name="Emmerich C."/>
        </authorList>
    </citation>
    <scope>NUCLEOTIDE SEQUENCE</scope>
    <source>
        <strain evidence="7">ATCC30299</strain>
    </source>
</reference>
<feature type="transmembrane region" description="Helical" evidence="5">
    <location>
        <begin position="43"/>
        <end position="65"/>
    </location>
</feature>
<evidence type="ECO:0000256" key="5">
    <source>
        <dbReference type="SAM" id="Phobius"/>
    </source>
</evidence>
<comment type="subcellular location">
    <subcellularLocation>
        <location evidence="1">Membrane</location>
        <topology evidence="1">Multi-pass membrane protein</topology>
    </subcellularLocation>
</comment>
<evidence type="ECO:0000313" key="8">
    <source>
        <dbReference type="Proteomes" id="UP001162131"/>
    </source>
</evidence>
<dbReference type="Proteomes" id="UP001162131">
    <property type="component" value="Unassembled WGS sequence"/>
</dbReference>
<evidence type="ECO:0000259" key="6">
    <source>
        <dbReference type="Pfam" id="PF00520"/>
    </source>
</evidence>
<dbReference type="InterPro" id="IPR005821">
    <property type="entry name" value="Ion_trans_dom"/>
</dbReference>
<dbReference type="AlphaFoldDB" id="A0AAU9IRD2"/>
<dbReference type="Pfam" id="PF00520">
    <property type="entry name" value="Ion_trans"/>
    <property type="match status" value="1"/>
</dbReference>
<keyword evidence="4 5" id="KW-0472">Membrane</keyword>
<keyword evidence="2 5" id="KW-0812">Transmembrane</keyword>
<keyword evidence="8" id="KW-1185">Reference proteome</keyword>
<evidence type="ECO:0000313" key="7">
    <source>
        <dbReference type="EMBL" id="CAG9313770.1"/>
    </source>
</evidence>